<reference evidence="4 5" key="1">
    <citation type="submission" date="2018-11" db="EMBL/GenBank/DDBJ databases">
        <title>Sequencing the genomes of 1000 actinobacteria strains.</title>
        <authorList>
            <person name="Klenk H.-P."/>
        </authorList>
    </citation>
    <scope>NUCLEOTIDE SEQUENCE [LARGE SCALE GENOMIC DNA]</scope>
    <source>
        <strain evidence="4 5">DSM 44780</strain>
    </source>
</reference>
<dbReference type="Proteomes" id="UP000267408">
    <property type="component" value="Unassembled WGS sequence"/>
</dbReference>
<dbReference type="PANTHER" id="PTHR15462">
    <property type="entry name" value="SERINE PROTEASE"/>
    <property type="match status" value="1"/>
</dbReference>
<protein>
    <recommendedName>
        <fullName evidence="6">V8-like Glu-specific endopeptidase</fullName>
    </recommendedName>
</protein>
<organism evidence="4 5">
    <name type="scientific">Kitasatospora cineracea</name>
    <dbReference type="NCBI Taxonomy" id="88074"/>
    <lineage>
        <taxon>Bacteria</taxon>
        <taxon>Bacillati</taxon>
        <taxon>Actinomycetota</taxon>
        <taxon>Actinomycetes</taxon>
        <taxon>Kitasatosporales</taxon>
        <taxon>Streptomycetaceae</taxon>
        <taxon>Kitasatospora</taxon>
    </lineage>
</organism>
<dbReference type="InterPro" id="IPR043504">
    <property type="entry name" value="Peptidase_S1_PA_chymotrypsin"/>
</dbReference>
<feature type="region of interest" description="Disordered" evidence="2">
    <location>
        <begin position="71"/>
        <end position="145"/>
    </location>
</feature>
<evidence type="ECO:0000313" key="4">
    <source>
        <dbReference type="EMBL" id="ROR38586.1"/>
    </source>
</evidence>
<feature type="signal peptide" evidence="3">
    <location>
        <begin position="1"/>
        <end position="23"/>
    </location>
</feature>
<dbReference type="EMBL" id="RJVJ01000002">
    <property type="protein sequence ID" value="ROR38586.1"/>
    <property type="molecule type" value="Genomic_DNA"/>
</dbReference>
<feature type="compositionally biased region" description="Low complexity" evidence="2">
    <location>
        <begin position="96"/>
        <end position="130"/>
    </location>
</feature>
<dbReference type="PANTHER" id="PTHR15462:SF19">
    <property type="entry name" value="PEPTIDASE S1 DOMAIN-CONTAINING PROTEIN"/>
    <property type="match status" value="1"/>
</dbReference>
<keyword evidence="1 3" id="KW-0732">Signal</keyword>
<dbReference type="Gene3D" id="2.40.10.10">
    <property type="entry name" value="Trypsin-like serine proteases"/>
    <property type="match status" value="2"/>
</dbReference>
<dbReference type="RefSeq" id="WP_162870288.1">
    <property type="nucleotide sequence ID" value="NZ_RJVJ01000002.1"/>
</dbReference>
<dbReference type="SUPFAM" id="SSF50494">
    <property type="entry name" value="Trypsin-like serine proteases"/>
    <property type="match status" value="1"/>
</dbReference>
<name>A0A8G1UHU5_9ACTN</name>
<evidence type="ECO:0000256" key="3">
    <source>
        <dbReference type="SAM" id="SignalP"/>
    </source>
</evidence>
<sequence>MVRARGVVALLSAAAVVAGGTSACTSTGGGGDGSPRSFAELKQWGYAEWDRWAQHHGFRNPAVPGLWSAEKMDQAPPQQPAPAPDGPSAAPPPSLPVSTPAGAPESGPESASASGPESAPASGPAAASPSPAAPPPVAAQPVPRPYTSYPASGKVFMTAPNGGTGQCSATVVADPAHPGKSNLVWTAAHCVHEGKGGDWYKNLVFVPAYNSSGAASDHRRATLAEVAPLGQWWADKVITSPLWTTEGTKGGGAANQYDFAVVKVRGPEGETRSLEEAVGTAVPVWFDAPREQLAIQAWGYPALAPFDGQELERCDSGRPGSRSFDPARPPMLVIGCTMTAGASGGGWFADGPDGRQRLVSNTSIGTQAHTALNGPYLEDVARRALDYISRT</sequence>
<dbReference type="AlphaFoldDB" id="A0A8G1UHU5"/>
<dbReference type="InterPro" id="IPR009003">
    <property type="entry name" value="Peptidase_S1_PA"/>
</dbReference>
<evidence type="ECO:0000256" key="2">
    <source>
        <dbReference type="SAM" id="MobiDB-lite"/>
    </source>
</evidence>
<feature type="chain" id="PRO_5034330666" description="V8-like Glu-specific endopeptidase" evidence="3">
    <location>
        <begin position="24"/>
        <end position="391"/>
    </location>
</feature>
<gene>
    <name evidence="4" type="ORF">EDD39_6777</name>
</gene>
<evidence type="ECO:0008006" key="6">
    <source>
        <dbReference type="Google" id="ProtNLM"/>
    </source>
</evidence>
<dbReference type="InterPro" id="IPR050966">
    <property type="entry name" value="Glutamyl_endopeptidase"/>
</dbReference>
<evidence type="ECO:0000313" key="5">
    <source>
        <dbReference type="Proteomes" id="UP000267408"/>
    </source>
</evidence>
<feature type="compositionally biased region" description="Pro residues" evidence="2">
    <location>
        <begin position="131"/>
        <end position="144"/>
    </location>
</feature>
<dbReference type="PROSITE" id="PS51257">
    <property type="entry name" value="PROKAR_LIPOPROTEIN"/>
    <property type="match status" value="1"/>
</dbReference>
<feature type="compositionally biased region" description="Pro residues" evidence="2">
    <location>
        <begin position="77"/>
        <end position="95"/>
    </location>
</feature>
<proteinExistence type="predicted"/>
<comment type="caution">
    <text evidence="4">The sequence shown here is derived from an EMBL/GenBank/DDBJ whole genome shotgun (WGS) entry which is preliminary data.</text>
</comment>
<accession>A0A8G1UHU5</accession>
<evidence type="ECO:0000256" key="1">
    <source>
        <dbReference type="ARBA" id="ARBA00022729"/>
    </source>
</evidence>